<evidence type="ECO:0000313" key="2">
    <source>
        <dbReference type="Proteomes" id="UP000004994"/>
    </source>
</evidence>
<dbReference type="GO" id="GO:0016491">
    <property type="term" value="F:oxidoreductase activity"/>
    <property type="evidence" value="ECO:0007669"/>
    <property type="project" value="InterPro"/>
</dbReference>
<dbReference type="EnsemblPlants" id="Solyc12g036505.1.1">
    <property type="protein sequence ID" value="Solyc12g036505.1.1"/>
    <property type="gene ID" value="Solyc12g036505.1"/>
</dbReference>
<name>A0A3Q7JV28_SOLLC</name>
<organism evidence="1">
    <name type="scientific">Solanum lycopersicum</name>
    <name type="common">Tomato</name>
    <name type="synonym">Lycopersicon esculentum</name>
    <dbReference type="NCBI Taxonomy" id="4081"/>
    <lineage>
        <taxon>Eukaryota</taxon>
        <taxon>Viridiplantae</taxon>
        <taxon>Streptophyta</taxon>
        <taxon>Embryophyta</taxon>
        <taxon>Tracheophyta</taxon>
        <taxon>Spermatophyta</taxon>
        <taxon>Magnoliopsida</taxon>
        <taxon>eudicotyledons</taxon>
        <taxon>Gunneridae</taxon>
        <taxon>Pentapetalae</taxon>
        <taxon>asterids</taxon>
        <taxon>lamiids</taxon>
        <taxon>Solanales</taxon>
        <taxon>Solanaceae</taxon>
        <taxon>Solanoideae</taxon>
        <taxon>Solaneae</taxon>
        <taxon>Solanum</taxon>
        <taxon>Solanum subgen. Lycopersicon</taxon>
    </lineage>
</organism>
<dbReference type="AlphaFoldDB" id="A0A3Q7JV28"/>
<accession>A0A3Q7JV28</accession>
<dbReference type="Proteomes" id="UP000004994">
    <property type="component" value="Chromosome 12"/>
</dbReference>
<evidence type="ECO:0008006" key="3">
    <source>
        <dbReference type="Google" id="ProtNLM"/>
    </source>
</evidence>
<evidence type="ECO:0000313" key="1">
    <source>
        <dbReference type="EnsemblPlants" id="Solyc12g036505.1.1"/>
    </source>
</evidence>
<sequence length="94" mass="10872">MNDLNNLNLLRHFKHYLHCCPYLPTNYDREGLHIYISDASVIATTYVLYRIALAQGVGLKVFHHIPDTHVLHHLFSTIPHYHALEATRAIKSLL</sequence>
<proteinExistence type="predicted"/>
<dbReference type="PANTHER" id="PTHR32100">
    <property type="entry name" value="OMEGA-6 FATTY ACID DESATURASE, CHLOROPLASTIC"/>
    <property type="match status" value="1"/>
</dbReference>
<dbReference type="STRING" id="4081.A0A3Q7JV28"/>
<dbReference type="InterPro" id="IPR012171">
    <property type="entry name" value="Fatty_acid_desaturase"/>
</dbReference>
<keyword evidence="2" id="KW-1185">Reference proteome</keyword>
<dbReference type="InParanoid" id="A0A3Q7JV28"/>
<dbReference type="Gramene" id="Solyc12g036505.1.1">
    <property type="protein sequence ID" value="Solyc12g036505.1.1"/>
    <property type="gene ID" value="Solyc12g036505.1"/>
</dbReference>
<reference evidence="1" key="2">
    <citation type="submission" date="2019-01" db="UniProtKB">
        <authorList>
            <consortium name="EnsemblPlants"/>
        </authorList>
    </citation>
    <scope>IDENTIFICATION</scope>
    <source>
        <strain evidence="1">cv. Heinz 1706</strain>
    </source>
</reference>
<reference evidence="1" key="1">
    <citation type="journal article" date="2012" name="Nature">
        <title>The tomato genome sequence provides insights into fleshy fruit evolution.</title>
        <authorList>
            <consortium name="Tomato Genome Consortium"/>
        </authorList>
    </citation>
    <scope>NUCLEOTIDE SEQUENCE [LARGE SCALE GENOMIC DNA]</scope>
    <source>
        <strain evidence="1">cv. Heinz 1706</strain>
    </source>
</reference>
<protein>
    <recommendedName>
        <fullName evidence="3">Fatty acid desaturase domain-containing protein</fullName>
    </recommendedName>
</protein>